<feature type="non-terminal residue" evidence="1">
    <location>
        <position position="100"/>
    </location>
</feature>
<dbReference type="InterPro" id="IPR039279">
    <property type="entry name" value="QRT3-like"/>
</dbReference>
<accession>A0A392RB78</accession>
<comment type="caution">
    <text evidence="1">The sequence shown here is derived from an EMBL/GenBank/DDBJ whole genome shotgun (WGS) entry which is preliminary data.</text>
</comment>
<protein>
    <submittedName>
        <fullName evidence="1">Polygalacturonase QRT3-like</fullName>
    </submittedName>
</protein>
<dbReference type="AlphaFoldDB" id="A0A392RB78"/>
<keyword evidence="2" id="KW-1185">Reference proteome</keyword>
<proteinExistence type="predicted"/>
<organism evidence="1 2">
    <name type="scientific">Trifolium medium</name>
    <dbReference type="NCBI Taxonomy" id="97028"/>
    <lineage>
        <taxon>Eukaryota</taxon>
        <taxon>Viridiplantae</taxon>
        <taxon>Streptophyta</taxon>
        <taxon>Embryophyta</taxon>
        <taxon>Tracheophyta</taxon>
        <taxon>Spermatophyta</taxon>
        <taxon>Magnoliopsida</taxon>
        <taxon>eudicotyledons</taxon>
        <taxon>Gunneridae</taxon>
        <taxon>Pentapetalae</taxon>
        <taxon>rosids</taxon>
        <taxon>fabids</taxon>
        <taxon>Fabales</taxon>
        <taxon>Fabaceae</taxon>
        <taxon>Papilionoideae</taxon>
        <taxon>50 kb inversion clade</taxon>
        <taxon>NPAAA clade</taxon>
        <taxon>Hologalegina</taxon>
        <taxon>IRL clade</taxon>
        <taxon>Trifolieae</taxon>
        <taxon>Trifolium</taxon>
    </lineage>
</organism>
<dbReference type="EMBL" id="LXQA010198956">
    <property type="protein sequence ID" value="MCI32815.1"/>
    <property type="molecule type" value="Genomic_DNA"/>
</dbReference>
<dbReference type="Proteomes" id="UP000265520">
    <property type="component" value="Unassembled WGS sequence"/>
</dbReference>
<name>A0A392RB78_9FABA</name>
<dbReference type="PANTHER" id="PTHR33928">
    <property type="entry name" value="POLYGALACTURONASE QRT3"/>
    <property type="match status" value="1"/>
</dbReference>
<evidence type="ECO:0000313" key="2">
    <source>
        <dbReference type="Proteomes" id="UP000265520"/>
    </source>
</evidence>
<sequence length="100" mass="10766">MDYTNIVAEDPVQLHISSSFFLGDAKIVLKSIKGVVNGLNIVDNMFSGSNHGVGIVKLDTSITPFNQIEQVFVARNVVNGMNLKATSAMISMHGNGTSWI</sequence>
<evidence type="ECO:0000313" key="1">
    <source>
        <dbReference type="EMBL" id="MCI32815.1"/>
    </source>
</evidence>
<dbReference type="PANTHER" id="PTHR33928:SF6">
    <property type="entry name" value="POLYGALACTURONASE QRT3-LIKE PROTEIN"/>
    <property type="match status" value="1"/>
</dbReference>
<reference evidence="1 2" key="1">
    <citation type="journal article" date="2018" name="Front. Plant Sci.">
        <title>Red Clover (Trifolium pratense) and Zigzag Clover (T. medium) - A Picture of Genomic Similarities and Differences.</title>
        <authorList>
            <person name="Dluhosova J."/>
            <person name="Istvanek J."/>
            <person name="Nedelnik J."/>
            <person name="Repkova J."/>
        </authorList>
    </citation>
    <scope>NUCLEOTIDE SEQUENCE [LARGE SCALE GENOMIC DNA]</scope>
    <source>
        <strain evidence="2">cv. 10/8</strain>
        <tissue evidence="1">Leaf</tissue>
    </source>
</reference>
<dbReference type="GO" id="GO:0004650">
    <property type="term" value="F:polygalacturonase activity"/>
    <property type="evidence" value="ECO:0007669"/>
    <property type="project" value="InterPro"/>
</dbReference>